<dbReference type="PANTHER" id="PTHR47806:SF1">
    <property type="entry name" value="RIBOSOMAL PROTEIN UL3 GLUTAMINE METHYLTRANSFERASE"/>
    <property type="match status" value="1"/>
</dbReference>
<dbReference type="InterPro" id="IPR017127">
    <property type="entry name" value="Ribosome_uL3_MTase"/>
</dbReference>
<keyword evidence="6" id="KW-1185">Reference proteome</keyword>
<dbReference type="PANTHER" id="PTHR47806">
    <property type="entry name" value="50S RIBOSOMAL PROTEIN L3 GLUTAMINE METHYLTRANSFERASE"/>
    <property type="match status" value="1"/>
</dbReference>
<evidence type="ECO:0000256" key="2">
    <source>
        <dbReference type="ARBA" id="ARBA00022679"/>
    </source>
</evidence>
<comment type="caution">
    <text evidence="5">The sequence shown here is derived from an EMBL/GenBank/DDBJ whole genome shotgun (WGS) entry which is preliminary data.</text>
</comment>
<sequence>MTHQPFSTTLPHGTTTVGQLIHSATQRLEQAQVGFGHGTQNAQQEATWLILWSLGHPLDSALGTEENSIENHPVTPDQQAQAATLIEERIRTRKPAAYLTNEAWLMGVPFYVDERAIVPRSFIAELLADGSIDGWLSDTTRNVLDLCTGNGSLACLAAMAYPDIHVTGADISPDALAVARINVEKHQLQERITLVHSDGLAQTPGPWDLILCNPPYVNSTSMDQLPSEYRAEPALALAGGSDGMDFIRQLLRDASACMTENAVLVLEIGNERPFFEAAFPSLPVFWLDTSAGEDAVLLITRQALIKTA</sequence>
<evidence type="ECO:0000256" key="1">
    <source>
        <dbReference type="ARBA" id="ARBA00022603"/>
    </source>
</evidence>
<dbReference type="InterPro" id="IPR007848">
    <property type="entry name" value="Small_mtfrase_dom"/>
</dbReference>
<dbReference type="SUPFAM" id="SSF53335">
    <property type="entry name" value="S-adenosyl-L-methionine-dependent methyltransferases"/>
    <property type="match status" value="1"/>
</dbReference>
<dbReference type="GO" id="GO:0036009">
    <property type="term" value="F:protein-glutamine N-methyltransferase activity"/>
    <property type="evidence" value="ECO:0007669"/>
    <property type="project" value="InterPro"/>
</dbReference>
<dbReference type="AlphaFoldDB" id="A0A939GZZ0"/>
<evidence type="ECO:0000313" key="6">
    <source>
        <dbReference type="Proteomes" id="UP000664731"/>
    </source>
</evidence>
<dbReference type="PIRSF" id="PIRSF037167">
    <property type="entry name" value="Mtase_YfcB_prd"/>
    <property type="match status" value="1"/>
</dbReference>
<dbReference type="InterPro" id="IPR029063">
    <property type="entry name" value="SAM-dependent_MTases_sf"/>
</dbReference>
<dbReference type="Pfam" id="PF05175">
    <property type="entry name" value="MTS"/>
    <property type="match status" value="1"/>
</dbReference>
<keyword evidence="5" id="KW-0687">Ribonucleoprotein</keyword>
<proteinExistence type="predicted"/>
<dbReference type="NCBIfam" id="TIGR03533">
    <property type="entry name" value="L3_gln_methyl"/>
    <property type="match status" value="1"/>
</dbReference>
<dbReference type="NCBIfam" id="TIGR00536">
    <property type="entry name" value="hemK_fam"/>
    <property type="match status" value="1"/>
</dbReference>
<dbReference type="EMBL" id="JAFNME010000007">
    <property type="protein sequence ID" value="MBO1249101.1"/>
    <property type="molecule type" value="Genomic_DNA"/>
</dbReference>
<dbReference type="InterPro" id="IPR004556">
    <property type="entry name" value="HemK-like"/>
</dbReference>
<feature type="domain" description="Methyltransferase small" evidence="4">
    <location>
        <begin position="139"/>
        <end position="221"/>
    </location>
</feature>
<dbReference type="Gene3D" id="3.40.50.150">
    <property type="entry name" value="Vaccinia Virus protein VP39"/>
    <property type="match status" value="1"/>
</dbReference>
<evidence type="ECO:0000259" key="4">
    <source>
        <dbReference type="Pfam" id="PF05175"/>
    </source>
</evidence>
<keyword evidence="5" id="KW-0689">Ribosomal protein</keyword>
<keyword evidence="1 5" id="KW-0489">Methyltransferase</keyword>
<dbReference type="CDD" id="cd02440">
    <property type="entry name" value="AdoMet_MTases"/>
    <property type="match status" value="1"/>
</dbReference>
<name>A0A939GZZ0_9BURK</name>
<dbReference type="EC" id="2.1.1.298" evidence="5"/>
<dbReference type="GO" id="GO:0005829">
    <property type="term" value="C:cytosol"/>
    <property type="evidence" value="ECO:0007669"/>
    <property type="project" value="TreeGrafter"/>
</dbReference>
<dbReference type="RefSeq" id="WP_207574649.1">
    <property type="nucleotide sequence ID" value="NZ_JAFNME010000007.1"/>
</dbReference>
<reference evidence="5" key="1">
    <citation type="submission" date="2021-03" db="EMBL/GenBank/DDBJ databases">
        <title>Comamonas denitrificans.</title>
        <authorList>
            <person name="Finster K."/>
        </authorList>
    </citation>
    <scope>NUCLEOTIDE SEQUENCE</scope>
    <source>
        <strain evidence="5">MM2021_4</strain>
    </source>
</reference>
<organism evidence="5 6">
    <name type="scientific">Comamonas denitrificans</name>
    <dbReference type="NCBI Taxonomy" id="117506"/>
    <lineage>
        <taxon>Bacteria</taxon>
        <taxon>Pseudomonadati</taxon>
        <taxon>Pseudomonadota</taxon>
        <taxon>Betaproteobacteria</taxon>
        <taxon>Burkholderiales</taxon>
        <taxon>Comamonadaceae</taxon>
        <taxon>Comamonas</taxon>
    </lineage>
</organism>
<dbReference type="GO" id="GO:0005840">
    <property type="term" value="C:ribosome"/>
    <property type="evidence" value="ECO:0007669"/>
    <property type="project" value="UniProtKB-KW"/>
</dbReference>
<dbReference type="Gene3D" id="1.10.8.10">
    <property type="entry name" value="DNA helicase RuvA subunit, C-terminal domain"/>
    <property type="match status" value="1"/>
</dbReference>
<dbReference type="GO" id="GO:0003676">
    <property type="term" value="F:nucleic acid binding"/>
    <property type="evidence" value="ECO:0007669"/>
    <property type="project" value="InterPro"/>
</dbReference>
<dbReference type="GO" id="GO:0032259">
    <property type="term" value="P:methylation"/>
    <property type="evidence" value="ECO:0007669"/>
    <property type="project" value="UniProtKB-KW"/>
</dbReference>
<keyword evidence="3" id="KW-0949">S-adenosyl-L-methionine</keyword>
<dbReference type="InterPro" id="IPR002052">
    <property type="entry name" value="DNA_methylase_N6_adenine_CS"/>
</dbReference>
<gene>
    <name evidence="5" type="primary">prmB</name>
    <name evidence="5" type="ORF">J1777_04485</name>
</gene>
<evidence type="ECO:0000313" key="5">
    <source>
        <dbReference type="EMBL" id="MBO1249101.1"/>
    </source>
</evidence>
<protein>
    <submittedName>
        <fullName evidence="5">50S ribosomal protein L3 N(5)-glutamine methyltransferase</fullName>
        <ecNumber evidence="5">2.1.1.298</ecNumber>
    </submittedName>
</protein>
<keyword evidence="2 5" id="KW-0808">Transferase</keyword>
<dbReference type="Proteomes" id="UP000664731">
    <property type="component" value="Unassembled WGS sequence"/>
</dbReference>
<dbReference type="PROSITE" id="PS00092">
    <property type="entry name" value="N6_MTASE"/>
    <property type="match status" value="1"/>
</dbReference>
<accession>A0A939GZZ0</accession>
<evidence type="ECO:0000256" key="3">
    <source>
        <dbReference type="ARBA" id="ARBA00022691"/>
    </source>
</evidence>